<evidence type="ECO:0000313" key="7">
    <source>
        <dbReference type="EMBL" id="CAD7256940.1"/>
    </source>
</evidence>
<accession>A0A7R9FVS9</accession>
<sequence length="222" mass="24206">MIAFPALCPQGTNLSGGQKQRVSLARTVYNGADIYLLDDPLSAVDSHVSKHIFHNVIGPTGILRNKLDNALVVLNLTAEDGEIETRVLMTHSITFLREVDLIVVLRDGEVSETGSYKELLARKGAFSQFLLQHIQDIATGDNDLKHIKEELESSTSAEETLKKLDRTISLLSNCSDSGPTPQEVDESLTENPGEGEAIKLVERNSPSKKLIQAEKAETGNVS</sequence>
<evidence type="ECO:0000259" key="6">
    <source>
        <dbReference type="Pfam" id="PF00005"/>
    </source>
</evidence>
<keyword evidence="3" id="KW-0547">Nucleotide-binding</keyword>
<dbReference type="PANTHER" id="PTHR24223">
    <property type="entry name" value="ATP-BINDING CASSETTE SUB-FAMILY C"/>
    <property type="match status" value="1"/>
</dbReference>
<dbReference type="GO" id="GO:0042626">
    <property type="term" value="F:ATPase-coupled transmembrane transporter activity"/>
    <property type="evidence" value="ECO:0007669"/>
    <property type="project" value="TreeGrafter"/>
</dbReference>
<dbReference type="Gene3D" id="3.40.50.300">
    <property type="entry name" value="P-loop containing nucleotide triphosphate hydrolases"/>
    <property type="match status" value="1"/>
</dbReference>
<dbReference type="PANTHER" id="PTHR24223:SF443">
    <property type="entry name" value="MULTIDRUG-RESISTANCE LIKE PROTEIN 1, ISOFORM I"/>
    <property type="match status" value="1"/>
</dbReference>
<protein>
    <recommendedName>
        <fullName evidence="6">ABC transporter domain-containing protein</fullName>
    </recommendedName>
</protein>
<name>A0A7R9FVS9_TIMSH</name>
<feature type="compositionally biased region" description="Basic and acidic residues" evidence="5">
    <location>
        <begin position="211"/>
        <end position="222"/>
    </location>
</feature>
<evidence type="ECO:0000256" key="3">
    <source>
        <dbReference type="ARBA" id="ARBA00022741"/>
    </source>
</evidence>
<keyword evidence="2" id="KW-0677">Repeat</keyword>
<organism evidence="7">
    <name type="scientific">Timema shepardi</name>
    <name type="common">Walking stick</name>
    <dbReference type="NCBI Taxonomy" id="629360"/>
    <lineage>
        <taxon>Eukaryota</taxon>
        <taxon>Metazoa</taxon>
        <taxon>Ecdysozoa</taxon>
        <taxon>Arthropoda</taxon>
        <taxon>Hexapoda</taxon>
        <taxon>Insecta</taxon>
        <taxon>Pterygota</taxon>
        <taxon>Neoptera</taxon>
        <taxon>Polyneoptera</taxon>
        <taxon>Phasmatodea</taxon>
        <taxon>Timematodea</taxon>
        <taxon>Timematoidea</taxon>
        <taxon>Timematidae</taxon>
        <taxon>Timema</taxon>
    </lineage>
</organism>
<dbReference type="EMBL" id="OC000331">
    <property type="protein sequence ID" value="CAD7256940.1"/>
    <property type="molecule type" value="Genomic_DNA"/>
</dbReference>
<dbReference type="InterPro" id="IPR027417">
    <property type="entry name" value="P-loop_NTPase"/>
</dbReference>
<dbReference type="GO" id="GO:0012505">
    <property type="term" value="C:endomembrane system"/>
    <property type="evidence" value="ECO:0007669"/>
    <property type="project" value="UniProtKB-SubCell"/>
</dbReference>
<dbReference type="GO" id="GO:0005524">
    <property type="term" value="F:ATP binding"/>
    <property type="evidence" value="ECO:0007669"/>
    <property type="project" value="UniProtKB-KW"/>
</dbReference>
<feature type="domain" description="ABC transporter" evidence="6">
    <location>
        <begin position="11"/>
        <end position="41"/>
    </location>
</feature>
<comment type="subcellular location">
    <subcellularLocation>
        <location evidence="1">Endomembrane system</location>
        <topology evidence="1">Multi-pass membrane protein</topology>
    </subcellularLocation>
</comment>
<dbReference type="InterPro" id="IPR003439">
    <property type="entry name" value="ABC_transporter-like_ATP-bd"/>
</dbReference>
<dbReference type="Pfam" id="PF00005">
    <property type="entry name" value="ABC_tran"/>
    <property type="match status" value="1"/>
</dbReference>
<gene>
    <name evidence="7" type="ORF">TSIB3V08_LOCUS1215</name>
</gene>
<dbReference type="GO" id="GO:0016887">
    <property type="term" value="F:ATP hydrolysis activity"/>
    <property type="evidence" value="ECO:0007669"/>
    <property type="project" value="InterPro"/>
</dbReference>
<evidence type="ECO:0000256" key="4">
    <source>
        <dbReference type="ARBA" id="ARBA00022840"/>
    </source>
</evidence>
<evidence type="ECO:0000256" key="1">
    <source>
        <dbReference type="ARBA" id="ARBA00004127"/>
    </source>
</evidence>
<dbReference type="InterPro" id="IPR050173">
    <property type="entry name" value="ABC_transporter_C-like"/>
</dbReference>
<dbReference type="SUPFAM" id="SSF52540">
    <property type="entry name" value="P-loop containing nucleoside triphosphate hydrolases"/>
    <property type="match status" value="1"/>
</dbReference>
<dbReference type="AlphaFoldDB" id="A0A7R9FVS9"/>
<dbReference type="GO" id="GO:0016020">
    <property type="term" value="C:membrane"/>
    <property type="evidence" value="ECO:0007669"/>
    <property type="project" value="TreeGrafter"/>
</dbReference>
<evidence type="ECO:0000256" key="5">
    <source>
        <dbReference type="SAM" id="MobiDB-lite"/>
    </source>
</evidence>
<keyword evidence="4" id="KW-0067">ATP-binding</keyword>
<proteinExistence type="predicted"/>
<evidence type="ECO:0000256" key="2">
    <source>
        <dbReference type="ARBA" id="ARBA00022737"/>
    </source>
</evidence>
<feature type="region of interest" description="Disordered" evidence="5">
    <location>
        <begin position="172"/>
        <end position="222"/>
    </location>
</feature>
<reference evidence="7" key="1">
    <citation type="submission" date="2020-11" db="EMBL/GenBank/DDBJ databases">
        <authorList>
            <person name="Tran Van P."/>
        </authorList>
    </citation>
    <scope>NUCLEOTIDE SEQUENCE</scope>
</reference>